<comment type="caution">
    <text evidence="1">The sequence shown here is derived from an EMBL/GenBank/DDBJ whole genome shotgun (WGS) entry which is preliminary data.</text>
</comment>
<evidence type="ECO:0000313" key="1">
    <source>
        <dbReference type="EMBL" id="EDO07601.1"/>
    </source>
</evidence>
<dbReference type="AlphaFoldDB" id="A7AM17"/>
<sequence length="174" mass="20590">MFKRGFGAFCTETCYPLSILWQLRCCRHRVSISSFKQWKDLLVFKRYDGHHVWNLPQFKPHEYGFRRIARKPPFFKLRKVAYPKVQTRYSSTNPFNRTLQIEYNWQQNPTFYHDLHEALNDALPGIRIKALPKGGDSALKVMTEDGRVLYDATDDGNKDVRSVVMQCYNQIVEH</sequence>
<protein>
    <submittedName>
        <fullName evidence="1">Uncharacterized protein</fullName>
    </submittedName>
</protein>
<dbReference type="GeneID" id="5479414"/>
<dbReference type="EMBL" id="AAXT01000001">
    <property type="protein sequence ID" value="EDO07601.1"/>
    <property type="molecule type" value="Genomic_DNA"/>
</dbReference>
<accession>A7AM17</accession>
<proteinExistence type="predicted"/>
<reference evidence="1 2" key="1">
    <citation type="journal article" date="2007" name="PLoS Pathog.">
        <title>Genome sequence of Babesia bovis and comparative analysis of apicomplexan hemoprotozoa.</title>
        <authorList>
            <person name="Brayton K.A."/>
            <person name="Lau A.O.T."/>
            <person name="Herndon D.R."/>
            <person name="Hannick L."/>
            <person name="Kappmeyer L.S."/>
            <person name="Berens S.J."/>
            <person name="Bidwell S.L."/>
            <person name="Brown W.C."/>
            <person name="Crabtree J."/>
            <person name="Fadrosh D."/>
            <person name="Feldblum T."/>
            <person name="Forberger H.A."/>
            <person name="Haas B.J."/>
            <person name="Howell J.M."/>
            <person name="Khouri H."/>
            <person name="Koo H."/>
            <person name="Mann D.J."/>
            <person name="Norimine J."/>
            <person name="Paulsen I.T."/>
            <person name="Radune D."/>
            <person name="Ren Q."/>
            <person name="Smith R.K. Jr."/>
            <person name="Suarez C.E."/>
            <person name="White O."/>
            <person name="Wortman J.R."/>
            <person name="Knowles D.P. Jr."/>
            <person name="McElwain T.F."/>
            <person name="Nene V.M."/>
        </authorList>
    </citation>
    <scope>NUCLEOTIDE SEQUENCE [LARGE SCALE GENOMIC DNA]</scope>
    <source>
        <strain evidence="1">T2Bo</strain>
    </source>
</reference>
<gene>
    <name evidence="1" type="ORF">BBOV_III000340</name>
</gene>
<dbReference type="OMA" id="QIEYNWQ"/>
<dbReference type="VEuPathDB" id="PiroplasmaDB:BBOV_III000340"/>
<organism evidence="1 2">
    <name type="scientific">Babesia bovis</name>
    <dbReference type="NCBI Taxonomy" id="5865"/>
    <lineage>
        <taxon>Eukaryota</taxon>
        <taxon>Sar</taxon>
        <taxon>Alveolata</taxon>
        <taxon>Apicomplexa</taxon>
        <taxon>Aconoidasida</taxon>
        <taxon>Piroplasmida</taxon>
        <taxon>Babesiidae</taxon>
        <taxon>Babesia</taxon>
    </lineage>
</organism>
<evidence type="ECO:0000313" key="2">
    <source>
        <dbReference type="Proteomes" id="UP000002173"/>
    </source>
</evidence>
<keyword evidence="2" id="KW-1185">Reference proteome</keyword>
<dbReference type="KEGG" id="bbo:BBOV_III000340"/>
<dbReference type="Proteomes" id="UP000002173">
    <property type="component" value="Chromosome 3"/>
</dbReference>
<name>A7AM17_BABBO</name>
<dbReference type="eggNOG" id="ENOG502QXKQ">
    <property type="taxonomic scope" value="Eukaryota"/>
</dbReference>
<dbReference type="InParanoid" id="A7AM17"/>